<evidence type="ECO:0000256" key="4">
    <source>
        <dbReference type="ARBA" id="ARBA00019078"/>
    </source>
</evidence>
<dbReference type="GO" id="GO:0030416">
    <property type="term" value="P:methylamine metabolic process"/>
    <property type="evidence" value="ECO:0007669"/>
    <property type="project" value="InterPro"/>
</dbReference>
<comment type="caution">
    <text evidence="11">The sequence shown here is derived from an EMBL/GenBank/DDBJ whole genome shotgun (WGS) entry which is preliminary data.</text>
</comment>
<feature type="transmembrane region" description="Helical" evidence="8">
    <location>
        <begin position="240"/>
        <end position="258"/>
    </location>
</feature>
<feature type="transmembrane region" description="Helical" evidence="8">
    <location>
        <begin position="108"/>
        <end position="127"/>
    </location>
</feature>
<evidence type="ECO:0000313" key="12">
    <source>
        <dbReference type="Proteomes" id="UP000265750"/>
    </source>
</evidence>
<dbReference type="OrthoDB" id="527973at2"/>
<dbReference type="UniPathway" id="UPA00895"/>
<dbReference type="RefSeq" id="WP_019996254.1">
    <property type="nucleotide sequence ID" value="NZ_QYRN01000008.1"/>
</dbReference>
<evidence type="ECO:0000313" key="11">
    <source>
        <dbReference type="EMBL" id="RIX99142.1"/>
    </source>
</evidence>
<proteinExistence type="predicted"/>
<evidence type="ECO:0000259" key="9">
    <source>
        <dbReference type="Pfam" id="PF00462"/>
    </source>
</evidence>
<dbReference type="AlphaFoldDB" id="A0A3A1WIB3"/>
<feature type="domain" description="Methylamine utilisation protein MauE" evidence="10">
    <location>
        <begin position="133"/>
        <end position="258"/>
    </location>
</feature>
<dbReference type="InterPro" id="IPR036249">
    <property type="entry name" value="Thioredoxin-like_sf"/>
</dbReference>
<dbReference type="Pfam" id="PF07291">
    <property type="entry name" value="MauE"/>
    <property type="match status" value="1"/>
</dbReference>
<comment type="subcellular location">
    <subcellularLocation>
        <location evidence="2">Membrane</location>
        <topology evidence="2">Multi-pass membrane protein</topology>
    </subcellularLocation>
</comment>
<organism evidence="11 12">
    <name type="scientific">Aureimonas flava</name>
    <dbReference type="NCBI Taxonomy" id="2320271"/>
    <lineage>
        <taxon>Bacteria</taxon>
        <taxon>Pseudomonadati</taxon>
        <taxon>Pseudomonadota</taxon>
        <taxon>Alphaproteobacteria</taxon>
        <taxon>Hyphomicrobiales</taxon>
        <taxon>Aurantimonadaceae</taxon>
        <taxon>Aureimonas</taxon>
    </lineage>
</organism>
<keyword evidence="7 8" id="KW-0472">Membrane</keyword>
<evidence type="ECO:0000256" key="3">
    <source>
        <dbReference type="ARBA" id="ARBA00004856"/>
    </source>
</evidence>
<keyword evidence="6 8" id="KW-1133">Transmembrane helix</keyword>
<comment type="function">
    <text evidence="1">May be specifically involved in the processing, transport, and/or maturation of the MADH beta-subunit.</text>
</comment>
<evidence type="ECO:0000256" key="6">
    <source>
        <dbReference type="ARBA" id="ARBA00022989"/>
    </source>
</evidence>
<dbReference type="PROSITE" id="PS51354">
    <property type="entry name" value="GLUTAREDOXIN_2"/>
    <property type="match status" value="1"/>
</dbReference>
<keyword evidence="5 8" id="KW-0812">Transmembrane</keyword>
<sequence length="262" mass="28913">MSTTIADGSTAPSSAVKAKRATIYRMVMPKHICPWGLRAVDLLKREGFEVDDRWLTTRDETDAFKAEHHVETTPQTFVDGKRVGGYDDLRRFLGKSVADPKAVTYKPVIAIFAMAALMAMAVTWALLETLLTVRTVEWFVSIAMCLLAVQKLRDVEGFATMFLGYDLLAQRWVRYAYLYPFGEALAGVLMLAGAAMWLSVPVALFIGTVGAISVFKAVYVQKRELKCACVGGDSNVPLGFVSLTENLMMVGMAVWMAARMFA</sequence>
<dbReference type="Gene3D" id="3.40.30.10">
    <property type="entry name" value="Glutaredoxin"/>
    <property type="match status" value="1"/>
</dbReference>
<dbReference type="InterPro" id="IPR002109">
    <property type="entry name" value="Glutaredoxin"/>
</dbReference>
<evidence type="ECO:0000256" key="2">
    <source>
        <dbReference type="ARBA" id="ARBA00004141"/>
    </source>
</evidence>
<feature type="transmembrane region" description="Helical" evidence="8">
    <location>
        <begin position="198"/>
        <end position="219"/>
    </location>
</feature>
<dbReference type="EMBL" id="QYRN01000008">
    <property type="protein sequence ID" value="RIX99142.1"/>
    <property type="molecule type" value="Genomic_DNA"/>
</dbReference>
<dbReference type="Proteomes" id="UP000265750">
    <property type="component" value="Unassembled WGS sequence"/>
</dbReference>
<dbReference type="GO" id="GO:0016020">
    <property type="term" value="C:membrane"/>
    <property type="evidence" value="ECO:0007669"/>
    <property type="project" value="UniProtKB-SubCell"/>
</dbReference>
<evidence type="ECO:0000256" key="1">
    <source>
        <dbReference type="ARBA" id="ARBA00003475"/>
    </source>
</evidence>
<evidence type="ECO:0000259" key="10">
    <source>
        <dbReference type="Pfam" id="PF07291"/>
    </source>
</evidence>
<dbReference type="SUPFAM" id="SSF52833">
    <property type="entry name" value="Thioredoxin-like"/>
    <property type="match status" value="1"/>
</dbReference>
<keyword evidence="12" id="KW-1185">Reference proteome</keyword>
<reference evidence="12" key="1">
    <citation type="submission" date="2018-09" db="EMBL/GenBank/DDBJ databases">
        <authorList>
            <person name="Tuo L."/>
        </authorList>
    </citation>
    <scope>NUCLEOTIDE SEQUENCE [LARGE SCALE GENOMIC DNA]</scope>
    <source>
        <strain evidence="12">M2BS4Y-1</strain>
    </source>
</reference>
<evidence type="ECO:0000256" key="5">
    <source>
        <dbReference type="ARBA" id="ARBA00022692"/>
    </source>
</evidence>
<evidence type="ECO:0000256" key="8">
    <source>
        <dbReference type="SAM" id="Phobius"/>
    </source>
</evidence>
<gene>
    <name evidence="11" type="ORF">D3218_15320</name>
</gene>
<dbReference type="Pfam" id="PF00462">
    <property type="entry name" value="Glutaredoxin"/>
    <property type="match status" value="1"/>
</dbReference>
<comment type="pathway">
    <text evidence="3">One-carbon metabolism; methylamine degradation.</text>
</comment>
<name>A0A3A1WIB3_9HYPH</name>
<feature type="domain" description="Glutaredoxin" evidence="9">
    <location>
        <begin position="30"/>
        <end position="83"/>
    </location>
</feature>
<protein>
    <recommendedName>
        <fullName evidence="4">Methylamine utilization protein MauE</fullName>
    </recommendedName>
</protein>
<accession>A0A3A1WIB3</accession>
<evidence type="ECO:0000256" key="7">
    <source>
        <dbReference type="ARBA" id="ARBA00023136"/>
    </source>
</evidence>
<dbReference type="InterPro" id="IPR009908">
    <property type="entry name" value="Methylamine_util_MauE"/>
</dbReference>